<evidence type="ECO:0000313" key="4">
    <source>
        <dbReference type="EMBL" id="GMT27368.1"/>
    </source>
</evidence>
<dbReference type="GO" id="GO:0005524">
    <property type="term" value="F:ATP binding"/>
    <property type="evidence" value="ECO:0007669"/>
    <property type="project" value="UniProtKB-KW"/>
</dbReference>
<dbReference type="InterPro" id="IPR013126">
    <property type="entry name" value="Hsp_70_fam"/>
</dbReference>
<dbReference type="Pfam" id="PF00012">
    <property type="entry name" value="HSP70"/>
    <property type="match status" value="1"/>
</dbReference>
<evidence type="ECO:0008006" key="6">
    <source>
        <dbReference type="Google" id="ProtNLM"/>
    </source>
</evidence>
<dbReference type="InterPro" id="IPR043129">
    <property type="entry name" value="ATPase_NBD"/>
</dbReference>
<protein>
    <recommendedName>
        <fullName evidence="6">Heat shock protein 70</fullName>
    </recommendedName>
</protein>
<dbReference type="FunFam" id="3.90.640.10:FF:000029">
    <property type="entry name" value="Heat shock protein 110"/>
    <property type="match status" value="1"/>
</dbReference>
<dbReference type="PROSITE" id="PS00297">
    <property type="entry name" value="HSP70_1"/>
    <property type="match status" value="1"/>
</dbReference>
<dbReference type="SUPFAM" id="SSF53067">
    <property type="entry name" value="Actin-like ATPase domain"/>
    <property type="match status" value="2"/>
</dbReference>
<dbReference type="EMBL" id="BTSY01000005">
    <property type="protein sequence ID" value="GMT27368.1"/>
    <property type="molecule type" value="Genomic_DNA"/>
</dbReference>
<dbReference type="GO" id="GO:0140662">
    <property type="term" value="F:ATP-dependent protein folding chaperone"/>
    <property type="evidence" value="ECO:0007669"/>
    <property type="project" value="InterPro"/>
</dbReference>
<sequence>APVGIDLGTTFSAIGFLENGKLTIIHNNAGNEITPSVVHYGPGTIMVGEEAVRKLATDKSSTVYGIKRFMGRPHDDAHIKKRDWPFQVVRGREGRASVRIAGDTYSPEEVSGAILKYLKEIAAKFMNGVPREAVITVPAKFTNVQRTATKDAGELAGFKVLQVINEPTAAALAFCRAFPAAKKRKILVYDLGGGTFDVSIVETDGKHTTVLSTDGLPNLGGIDFDYRIYEEAVARFMEEGVEVSKWGWPLMQACETAKKALTEKSTARIDYRAKNGKQVGFDFTYDTFIDICDDLFEQTFIQIDKVLKEANISKKDLDDIVLVGGS</sequence>
<keyword evidence="3" id="KW-0067">ATP-binding</keyword>
<dbReference type="Gene3D" id="3.30.420.40">
    <property type="match status" value="2"/>
</dbReference>
<organism evidence="4 5">
    <name type="scientific">Pristionchus fissidentatus</name>
    <dbReference type="NCBI Taxonomy" id="1538716"/>
    <lineage>
        <taxon>Eukaryota</taxon>
        <taxon>Metazoa</taxon>
        <taxon>Ecdysozoa</taxon>
        <taxon>Nematoda</taxon>
        <taxon>Chromadorea</taxon>
        <taxon>Rhabditida</taxon>
        <taxon>Rhabditina</taxon>
        <taxon>Diplogasteromorpha</taxon>
        <taxon>Diplogasteroidea</taxon>
        <taxon>Neodiplogasteridae</taxon>
        <taxon>Pristionchus</taxon>
    </lineage>
</organism>
<name>A0AAV5W9H7_9BILA</name>
<gene>
    <name evidence="4" type="ORF">PFISCL1PPCAC_18665</name>
</gene>
<reference evidence="4" key="1">
    <citation type="submission" date="2023-10" db="EMBL/GenBank/DDBJ databases">
        <title>Genome assembly of Pristionchus species.</title>
        <authorList>
            <person name="Yoshida K."/>
            <person name="Sommer R.J."/>
        </authorList>
    </citation>
    <scope>NUCLEOTIDE SEQUENCE</scope>
    <source>
        <strain evidence="4">RS5133</strain>
    </source>
</reference>
<dbReference type="AlphaFoldDB" id="A0AAV5W9H7"/>
<feature type="non-terminal residue" evidence="4">
    <location>
        <position position="326"/>
    </location>
</feature>
<dbReference type="GO" id="GO:0006950">
    <property type="term" value="P:response to stress"/>
    <property type="evidence" value="ECO:0007669"/>
    <property type="project" value="UniProtKB-ARBA"/>
</dbReference>
<evidence type="ECO:0000256" key="3">
    <source>
        <dbReference type="ARBA" id="ARBA00022840"/>
    </source>
</evidence>
<proteinExistence type="inferred from homology"/>
<keyword evidence="2" id="KW-0547">Nucleotide-binding</keyword>
<dbReference type="PROSITE" id="PS00329">
    <property type="entry name" value="HSP70_2"/>
    <property type="match status" value="1"/>
</dbReference>
<feature type="non-terminal residue" evidence="4">
    <location>
        <position position="1"/>
    </location>
</feature>
<dbReference type="Gene3D" id="3.90.640.10">
    <property type="entry name" value="Actin, Chain A, domain 4"/>
    <property type="match status" value="1"/>
</dbReference>
<dbReference type="InterPro" id="IPR018181">
    <property type="entry name" value="Heat_shock_70_CS"/>
</dbReference>
<evidence type="ECO:0000256" key="1">
    <source>
        <dbReference type="ARBA" id="ARBA00007381"/>
    </source>
</evidence>
<evidence type="ECO:0000313" key="5">
    <source>
        <dbReference type="Proteomes" id="UP001432322"/>
    </source>
</evidence>
<dbReference type="PRINTS" id="PR00301">
    <property type="entry name" value="HEATSHOCK70"/>
</dbReference>
<dbReference type="Proteomes" id="UP001432322">
    <property type="component" value="Unassembled WGS sequence"/>
</dbReference>
<comment type="similarity">
    <text evidence="1">Belongs to the heat shock protein 70 family.</text>
</comment>
<accession>A0AAV5W9H7</accession>
<comment type="caution">
    <text evidence="4">The sequence shown here is derived from an EMBL/GenBank/DDBJ whole genome shotgun (WGS) entry which is preliminary data.</text>
</comment>
<keyword evidence="5" id="KW-1185">Reference proteome</keyword>
<dbReference type="PANTHER" id="PTHR19375">
    <property type="entry name" value="HEAT SHOCK PROTEIN 70KDA"/>
    <property type="match status" value="1"/>
</dbReference>
<evidence type="ECO:0000256" key="2">
    <source>
        <dbReference type="ARBA" id="ARBA00022741"/>
    </source>
</evidence>